<evidence type="ECO:0000259" key="8">
    <source>
        <dbReference type="Pfam" id="PF09335"/>
    </source>
</evidence>
<gene>
    <name evidence="9" type="ORF">AS594_06600</name>
</gene>
<dbReference type="Pfam" id="PF09335">
    <property type="entry name" value="VTT_dom"/>
    <property type="match status" value="1"/>
</dbReference>
<dbReference type="AlphaFoldDB" id="A0A1E5PI66"/>
<sequence>MVGRVGEVPPESTQQAVGYPALFVLVLLGSLVPVVPTGALVSTAAVVAFHHSDPFALLVVFALAASAAFLGDIGLYWLGLRGVRSKNGSRRLESLRARAAPDRLEQAQRRLHAHRAQVLVLSRLIPAGRIPVMVACLLSRMPMRRFARGDVPAALAWAAAYQLIGILGGSLFPEPWQGVVAAVALTLVISGAPAVWRRLRGT</sequence>
<evidence type="ECO:0000313" key="10">
    <source>
        <dbReference type="Proteomes" id="UP000095759"/>
    </source>
</evidence>
<dbReference type="PANTHER" id="PTHR30353">
    <property type="entry name" value="INNER MEMBRANE PROTEIN DEDA-RELATED"/>
    <property type="match status" value="1"/>
</dbReference>
<feature type="transmembrane region" description="Helical" evidence="7">
    <location>
        <begin position="151"/>
        <end position="172"/>
    </location>
</feature>
<evidence type="ECO:0000256" key="6">
    <source>
        <dbReference type="ARBA" id="ARBA00023136"/>
    </source>
</evidence>
<evidence type="ECO:0000256" key="1">
    <source>
        <dbReference type="ARBA" id="ARBA00004651"/>
    </source>
</evidence>
<dbReference type="PANTHER" id="PTHR30353:SF0">
    <property type="entry name" value="TRANSMEMBRANE PROTEIN"/>
    <property type="match status" value="1"/>
</dbReference>
<organism evidence="9 10">
    <name type="scientific">Streptomyces agglomeratus</name>
    <dbReference type="NCBI Taxonomy" id="285458"/>
    <lineage>
        <taxon>Bacteria</taxon>
        <taxon>Bacillati</taxon>
        <taxon>Actinomycetota</taxon>
        <taxon>Actinomycetes</taxon>
        <taxon>Kitasatosporales</taxon>
        <taxon>Streptomycetaceae</taxon>
        <taxon>Streptomyces</taxon>
    </lineage>
</organism>
<comment type="similarity">
    <text evidence="2 7">Belongs to the DedA family.</text>
</comment>
<dbReference type="Proteomes" id="UP000095759">
    <property type="component" value="Unassembled WGS sequence"/>
</dbReference>
<name>A0A1E5PI66_9ACTN</name>
<accession>A0A1E5PI66</accession>
<dbReference type="OrthoDB" id="5189166at2"/>
<feature type="transmembrane region" description="Helical" evidence="7">
    <location>
        <begin position="21"/>
        <end position="49"/>
    </location>
</feature>
<keyword evidence="4 7" id="KW-0812">Transmembrane</keyword>
<evidence type="ECO:0000256" key="4">
    <source>
        <dbReference type="ARBA" id="ARBA00022692"/>
    </source>
</evidence>
<evidence type="ECO:0000256" key="2">
    <source>
        <dbReference type="ARBA" id="ARBA00010792"/>
    </source>
</evidence>
<keyword evidence="3 7" id="KW-1003">Cell membrane</keyword>
<evidence type="ECO:0000313" key="9">
    <source>
        <dbReference type="EMBL" id="OEJ29260.1"/>
    </source>
</evidence>
<dbReference type="GO" id="GO:0005886">
    <property type="term" value="C:plasma membrane"/>
    <property type="evidence" value="ECO:0007669"/>
    <property type="project" value="UniProtKB-SubCell"/>
</dbReference>
<keyword evidence="5 7" id="KW-1133">Transmembrane helix</keyword>
<keyword evidence="6 7" id="KW-0472">Membrane</keyword>
<evidence type="ECO:0000256" key="7">
    <source>
        <dbReference type="RuleBase" id="RU367016"/>
    </source>
</evidence>
<evidence type="ECO:0000256" key="5">
    <source>
        <dbReference type="ARBA" id="ARBA00022989"/>
    </source>
</evidence>
<protein>
    <recommendedName>
        <fullName evidence="8">VTT domain-containing protein</fullName>
    </recommendedName>
</protein>
<evidence type="ECO:0000256" key="3">
    <source>
        <dbReference type="ARBA" id="ARBA00022475"/>
    </source>
</evidence>
<dbReference type="InterPro" id="IPR032816">
    <property type="entry name" value="VTT_dom"/>
</dbReference>
<feature type="transmembrane region" description="Helical" evidence="7">
    <location>
        <begin position="178"/>
        <end position="196"/>
    </location>
</feature>
<comment type="subcellular location">
    <subcellularLocation>
        <location evidence="1 7">Cell membrane</location>
        <topology evidence="1 7">Multi-pass membrane protein</topology>
    </subcellularLocation>
</comment>
<feature type="domain" description="VTT" evidence="8">
    <location>
        <begin position="40"/>
        <end position="165"/>
    </location>
</feature>
<dbReference type="InterPro" id="IPR032818">
    <property type="entry name" value="DedA-like"/>
</dbReference>
<dbReference type="EMBL" id="MEHJ01000001">
    <property type="protein sequence ID" value="OEJ29260.1"/>
    <property type="molecule type" value="Genomic_DNA"/>
</dbReference>
<dbReference type="STRING" id="285458.BGM19_30195"/>
<keyword evidence="10" id="KW-1185">Reference proteome</keyword>
<comment type="caution">
    <text evidence="9">The sequence shown here is derived from an EMBL/GenBank/DDBJ whole genome shotgun (WGS) entry which is preliminary data.</text>
</comment>
<reference evidence="9 10" key="1">
    <citation type="submission" date="2016-08" db="EMBL/GenBank/DDBJ databases">
        <title>Complete genome sequence of Streptomyces agglomeratus strain 6-3-2, a novel anti-MRSA actinomycete isolated from Wuli of Tebit, China.</title>
        <authorList>
            <person name="Chen X."/>
        </authorList>
    </citation>
    <scope>NUCLEOTIDE SEQUENCE [LARGE SCALE GENOMIC DNA]</scope>
    <source>
        <strain evidence="9 10">6-3-2</strain>
    </source>
</reference>
<proteinExistence type="inferred from homology"/>
<feature type="transmembrane region" description="Helical" evidence="7">
    <location>
        <begin position="55"/>
        <end position="80"/>
    </location>
</feature>